<dbReference type="RefSeq" id="WP_036943771.1">
    <property type="nucleotide sequence ID" value="NZ_JQKC01000023.1"/>
</dbReference>
<organism evidence="2 3">
    <name type="scientific">Pseudobacteroides cellulosolvens ATCC 35603 = DSM 2933</name>
    <dbReference type="NCBI Taxonomy" id="398512"/>
    <lineage>
        <taxon>Bacteria</taxon>
        <taxon>Bacillati</taxon>
        <taxon>Bacillota</taxon>
        <taxon>Clostridia</taxon>
        <taxon>Eubacteriales</taxon>
        <taxon>Oscillospiraceae</taxon>
        <taxon>Pseudobacteroides</taxon>
    </lineage>
</organism>
<dbReference type="Pfam" id="PF05099">
    <property type="entry name" value="TerB"/>
    <property type="match status" value="1"/>
</dbReference>
<evidence type="ECO:0000313" key="3">
    <source>
        <dbReference type="Proteomes" id="UP000036923"/>
    </source>
</evidence>
<evidence type="ECO:0000259" key="1">
    <source>
        <dbReference type="Pfam" id="PF05099"/>
    </source>
</evidence>
<dbReference type="STRING" id="398512.Bccel_1424"/>
<dbReference type="Proteomes" id="UP000036923">
    <property type="component" value="Unassembled WGS sequence"/>
</dbReference>
<keyword evidence="3" id="KW-1185">Reference proteome</keyword>
<evidence type="ECO:0000313" key="2">
    <source>
        <dbReference type="EMBL" id="KNY26162.1"/>
    </source>
</evidence>
<dbReference type="AlphaFoldDB" id="A0A0L6JLA2"/>
<protein>
    <submittedName>
        <fullName evidence="2">Tellurite resistance TerB</fullName>
    </submittedName>
</protein>
<gene>
    <name evidence="2" type="ORF">Bccel_1424</name>
</gene>
<dbReference type="CDD" id="cd07176">
    <property type="entry name" value="terB"/>
    <property type="match status" value="1"/>
</dbReference>
<dbReference type="EMBL" id="LGTC01000001">
    <property type="protein sequence ID" value="KNY26162.1"/>
    <property type="molecule type" value="Genomic_DNA"/>
</dbReference>
<proteinExistence type="predicted"/>
<dbReference type="OrthoDB" id="289262at2"/>
<feature type="domain" description="Co-chaperone DjlA N-terminal" evidence="1">
    <location>
        <begin position="28"/>
        <end position="145"/>
    </location>
</feature>
<accession>A0A0L6JLA2</accession>
<dbReference type="Gene3D" id="1.10.3680.10">
    <property type="entry name" value="TerB-like"/>
    <property type="match status" value="1"/>
</dbReference>
<dbReference type="InterPro" id="IPR029024">
    <property type="entry name" value="TerB-like"/>
</dbReference>
<reference evidence="3" key="1">
    <citation type="submission" date="2015-07" db="EMBL/GenBank/DDBJ databases">
        <title>Near-Complete Genome Sequence of the Cellulolytic Bacterium Bacteroides (Pseudobacteroides) cellulosolvens ATCC 35603.</title>
        <authorList>
            <person name="Dassa B."/>
            <person name="Utturkar S.M."/>
            <person name="Klingeman D.M."/>
            <person name="Hurt R.A."/>
            <person name="Keller M."/>
            <person name="Xu J."/>
            <person name="Reddy Y.H.K."/>
            <person name="Borovok I."/>
            <person name="Grinberg I.R."/>
            <person name="Lamed R."/>
            <person name="Zhivin O."/>
            <person name="Bayer E.A."/>
            <person name="Brown S.D."/>
        </authorList>
    </citation>
    <scope>NUCLEOTIDE SEQUENCE [LARGE SCALE GENOMIC DNA]</scope>
    <source>
        <strain evidence="3">DSM 2933</strain>
    </source>
</reference>
<dbReference type="InterPro" id="IPR007791">
    <property type="entry name" value="DjlA_N"/>
</dbReference>
<dbReference type="eggNOG" id="COG3793">
    <property type="taxonomic scope" value="Bacteria"/>
</dbReference>
<name>A0A0L6JLA2_9FIRM</name>
<comment type="caution">
    <text evidence="2">The sequence shown here is derived from an EMBL/GenBank/DDBJ whole genome shotgun (WGS) entry which is preliminary data.</text>
</comment>
<dbReference type="SUPFAM" id="SSF158682">
    <property type="entry name" value="TerB-like"/>
    <property type="match status" value="1"/>
</dbReference>
<sequence length="147" mass="16258">MGFLDWAKQKGSSLTGEVKKIANKDFMEAVAAGCALVASADGNISSEEKQKMIGFININDTLKIFKINDVIDRFNHYAGHFDFDYNVGKIEAMKQIEKMKNKPSEARLLIAVCCSVGSSDGNFDKSEVAIVKEMCQRLGLDHKEFGL</sequence>